<comment type="catalytic activity">
    <reaction evidence="3">
        <text>[protein]-L-glutamate 5-O-methyl ester + H2O = L-glutamyl-[protein] + methanol + H(+)</text>
        <dbReference type="Rhea" id="RHEA:23236"/>
        <dbReference type="Rhea" id="RHEA-COMP:10208"/>
        <dbReference type="Rhea" id="RHEA-COMP:10311"/>
        <dbReference type="ChEBI" id="CHEBI:15377"/>
        <dbReference type="ChEBI" id="CHEBI:15378"/>
        <dbReference type="ChEBI" id="CHEBI:17790"/>
        <dbReference type="ChEBI" id="CHEBI:29973"/>
        <dbReference type="ChEBI" id="CHEBI:82795"/>
        <dbReference type="EC" id="3.1.1.61"/>
    </reaction>
</comment>
<feature type="domain" description="CheB-type methylesterase" evidence="5">
    <location>
        <begin position="13"/>
        <end position="130"/>
    </location>
</feature>
<organism evidence="6 7">
    <name type="scientific">Salinimicrobium oceani</name>
    <dbReference type="NCBI Taxonomy" id="2722702"/>
    <lineage>
        <taxon>Bacteria</taxon>
        <taxon>Pseudomonadati</taxon>
        <taxon>Bacteroidota</taxon>
        <taxon>Flavobacteriia</taxon>
        <taxon>Flavobacteriales</taxon>
        <taxon>Flavobacteriaceae</taxon>
        <taxon>Salinimicrobium</taxon>
    </lineage>
</organism>
<evidence type="ECO:0000313" key="7">
    <source>
        <dbReference type="Proteomes" id="UP000703674"/>
    </source>
</evidence>
<evidence type="ECO:0000256" key="1">
    <source>
        <dbReference type="ARBA" id="ARBA00022801"/>
    </source>
</evidence>
<comment type="caution">
    <text evidence="4">Lacks conserved residue(s) required for the propagation of feature annotation.</text>
</comment>
<gene>
    <name evidence="6" type="ORF">HC175_15530</name>
</gene>
<dbReference type="PROSITE" id="PS50122">
    <property type="entry name" value="CHEB"/>
    <property type="match status" value="1"/>
</dbReference>
<evidence type="ECO:0000256" key="2">
    <source>
        <dbReference type="ARBA" id="ARBA00039140"/>
    </source>
</evidence>
<accession>A0ABX1D1G1</accession>
<name>A0ABX1D1G1_9FLAO</name>
<dbReference type="CDD" id="cd16434">
    <property type="entry name" value="CheB-CheR_fusion"/>
    <property type="match status" value="1"/>
</dbReference>
<reference evidence="6 7" key="1">
    <citation type="submission" date="2020-03" db="EMBL/GenBank/DDBJ databases">
        <title>Salinimicrobium sp. nov, isolated from SCS.</title>
        <authorList>
            <person name="Cao W.R."/>
        </authorList>
    </citation>
    <scope>NUCLEOTIDE SEQUENCE [LARGE SCALE GENOMIC DNA]</scope>
    <source>
        <strain evidence="7">J15B91</strain>
    </source>
</reference>
<dbReference type="Pfam" id="PF01339">
    <property type="entry name" value="CheB_methylest"/>
    <property type="match status" value="1"/>
</dbReference>
<protein>
    <recommendedName>
        <fullName evidence="2">protein-glutamate methylesterase</fullName>
        <ecNumber evidence="2">3.1.1.61</ecNumber>
    </recommendedName>
</protein>
<dbReference type="RefSeq" id="WP_168139361.1">
    <property type="nucleotide sequence ID" value="NZ_JAAVJR010000086.1"/>
</dbReference>
<dbReference type="EC" id="3.1.1.61" evidence="2"/>
<keyword evidence="7" id="KW-1185">Reference proteome</keyword>
<dbReference type="Proteomes" id="UP000703674">
    <property type="component" value="Unassembled WGS sequence"/>
</dbReference>
<dbReference type="InterPro" id="IPR035909">
    <property type="entry name" value="CheB_C"/>
</dbReference>
<evidence type="ECO:0000256" key="4">
    <source>
        <dbReference type="PROSITE-ProRule" id="PRU00050"/>
    </source>
</evidence>
<dbReference type="EMBL" id="JAAVJR010000086">
    <property type="protein sequence ID" value="NJW54320.1"/>
    <property type="molecule type" value="Genomic_DNA"/>
</dbReference>
<dbReference type="PANTHER" id="PTHR42872">
    <property type="entry name" value="PROTEIN-GLUTAMATE METHYLESTERASE/PROTEIN-GLUTAMINE GLUTAMINASE"/>
    <property type="match status" value="1"/>
</dbReference>
<keyword evidence="1" id="KW-0378">Hydrolase</keyword>
<sequence length="130" mass="14396">MSKNVTNSQALRPEPTQNSSFARIIAIGASAGGLEALKAFFENVPQGSKSAYVIIQHLSPDYKSMMGELLSRSTNLPILEVENGMEVMQGHVYLIPPVSNLVIKNDRLYLSDKPRNQTLNLPIDMFFESL</sequence>
<dbReference type="Gene3D" id="3.40.50.180">
    <property type="entry name" value="Methylesterase CheB, C-terminal domain"/>
    <property type="match status" value="1"/>
</dbReference>
<evidence type="ECO:0000259" key="5">
    <source>
        <dbReference type="PROSITE" id="PS50122"/>
    </source>
</evidence>
<proteinExistence type="predicted"/>
<dbReference type="PANTHER" id="PTHR42872:SF6">
    <property type="entry name" value="PROTEIN-GLUTAMATE METHYLESTERASE_PROTEIN-GLUTAMINE GLUTAMINASE"/>
    <property type="match status" value="1"/>
</dbReference>
<evidence type="ECO:0000256" key="3">
    <source>
        <dbReference type="ARBA" id="ARBA00048267"/>
    </source>
</evidence>
<evidence type="ECO:0000313" key="6">
    <source>
        <dbReference type="EMBL" id="NJW54320.1"/>
    </source>
</evidence>
<comment type="caution">
    <text evidence="6">The sequence shown here is derived from an EMBL/GenBank/DDBJ whole genome shotgun (WGS) entry which is preliminary data.</text>
</comment>
<feature type="non-terminal residue" evidence="6">
    <location>
        <position position="130"/>
    </location>
</feature>
<dbReference type="SUPFAM" id="SSF52738">
    <property type="entry name" value="Methylesterase CheB, C-terminal domain"/>
    <property type="match status" value="1"/>
</dbReference>
<dbReference type="InterPro" id="IPR000673">
    <property type="entry name" value="Sig_transdc_resp-reg_Me-estase"/>
</dbReference>